<keyword evidence="2" id="KW-0238">DNA-binding</keyword>
<organism evidence="5 6">
    <name type="scientific">Trebonia kvetii</name>
    <dbReference type="NCBI Taxonomy" id="2480626"/>
    <lineage>
        <taxon>Bacteria</taxon>
        <taxon>Bacillati</taxon>
        <taxon>Actinomycetota</taxon>
        <taxon>Actinomycetes</taxon>
        <taxon>Streptosporangiales</taxon>
        <taxon>Treboniaceae</taxon>
        <taxon>Trebonia</taxon>
    </lineage>
</organism>
<sequence>MTELDDYAGVPRYVQVARILESEIRSGVWKPGSAVPSVTVLYQRFEIARTTASKAHARLAERGMAVPSPGIGMIVTPRARWAQPED</sequence>
<proteinExistence type="predicted"/>
<evidence type="ECO:0000256" key="2">
    <source>
        <dbReference type="ARBA" id="ARBA00023125"/>
    </source>
</evidence>
<dbReference type="CDD" id="cd07377">
    <property type="entry name" value="WHTH_GntR"/>
    <property type="match status" value="1"/>
</dbReference>
<dbReference type="OrthoDB" id="4338617at2"/>
<dbReference type="EMBL" id="RPFW01000011">
    <property type="protein sequence ID" value="TVY99956.1"/>
    <property type="molecule type" value="Genomic_DNA"/>
</dbReference>
<dbReference type="Proteomes" id="UP000460272">
    <property type="component" value="Unassembled WGS sequence"/>
</dbReference>
<keyword evidence="6" id="KW-1185">Reference proteome</keyword>
<dbReference type="InterPro" id="IPR050679">
    <property type="entry name" value="Bact_HTH_transcr_reg"/>
</dbReference>
<evidence type="ECO:0000259" key="4">
    <source>
        <dbReference type="PROSITE" id="PS50949"/>
    </source>
</evidence>
<accession>A0A6P2BMV7</accession>
<dbReference type="InterPro" id="IPR000524">
    <property type="entry name" value="Tscrpt_reg_HTH_GntR"/>
</dbReference>
<gene>
    <name evidence="5" type="ORF">EAS64_40715</name>
</gene>
<reference evidence="5 6" key="1">
    <citation type="submission" date="2018-11" db="EMBL/GenBank/DDBJ databases">
        <title>Trebonia kvetii gen.nov., sp.nov., a novel acidophilic actinobacterium, and proposal of the new actinobacterial family Treboniaceae fam. nov.</title>
        <authorList>
            <person name="Rapoport D."/>
            <person name="Sagova-Mareckova M."/>
            <person name="Sedlacek I."/>
            <person name="Provaznik J."/>
            <person name="Kralova S."/>
            <person name="Pavlinic D."/>
            <person name="Benes V."/>
            <person name="Kopecky J."/>
        </authorList>
    </citation>
    <scope>NUCLEOTIDE SEQUENCE [LARGE SCALE GENOMIC DNA]</scope>
    <source>
        <strain evidence="5 6">15Tr583</strain>
    </source>
</reference>
<keyword evidence="3" id="KW-0804">Transcription</keyword>
<protein>
    <submittedName>
        <fullName evidence="5">GntR family transcriptional regulator</fullName>
    </submittedName>
</protein>
<keyword evidence="1" id="KW-0805">Transcription regulation</keyword>
<dbReference type="Pfam" id="PF00392">
    <property type="entry name" value="GntR"/>
    <property type="match status" value="1"/>
</dbReference>
<evidence type="ECO:0000313" key="6">
    <source>
        <dbReference type="Proteomes" id="UP000460272"/>
    </source>
</evidence>
<evidence type="ECO:0000256" key="1">
    <source>
        <dbReference type="ARBA" id="ARBA00023015"/>
    </source>
</evidence>
<dbReference type="GO" id="GO:0003677">
    <property type="term" value="F:DNA binding"/>
    <property type="evidence" value="ECO:0007669"/>
    <property type="project" value="UniProtKB-KW"/>
</dbReference>
<dbReference type="PROSITE" id="PS50949">
    <property type="entry name" value="HTH_GNTR"/>
    <property type="match status" value="1"/>
</dbReference>
<dbReference type="InterPro" id="IPR036390">
    <property type="entry name" value="WH_DNA-bd_sf"/>
</dbReference>
<feature type="domain" description="HTH gntR-type" evidence="4">
    <location>
        <begin position="10"/>
        <end position="78"/>
    </location>
</feature>
<evidence type="ECO:0000256" key="3">
    <source>
        <dbReference type="ARBA" id="ARBA00023163"/>
    </source>
</evidence>
<dbReference type="SUPFAM" id="SSF46785">
    <property type="entry name" value="Winged helix' DNA-binding domain"/>
    <property type="match status" value="1"/>
</dbReference>
<comment type="caution">
    <text evidence="5">The sequence shown here is derived from an EMBL/GenBank/DDBJ whole genome shotgun (WGS) entry which is preliminary data.</text>
</comment>
<dbReference type="SMART" id="SM00345">
    <property type="entry name" value="HTH_GNTR"/>
    <property type="match status" value="1"/>
</dbReference>
<name>A0A6P2BMV7_9ACTN</name>
<evidence type="ECO:0000313" key="5">
    <source>
        <dbReference type="EMBL" id="TVY99956.1"/>
    </source>
</evidence>
<dbReference type="InterPro" id="IPR036388">
    <property type="entry name" value="WH-like_DNA-bd_sf"/>
</dbReference>
<dbReference type="GO" id="GO:0003700">
    <property type="term" value="F:DNA-binding transcription factor activity"/>
    <property type="evidence" value="ECO:0007669"/>
    <property type="project" value="InterPro"/>
</dbReference>
<dbReference type="Gene3D" id="1.10.10.10">
    <property type="entry name" value="Winged helix-like DNA-binding domain superfamily/Winged helix DNA-binding domain"/>
    <property type="match status" value="1"/>
</dbReference>
<dbReference type="AlphaFoldDB" id="A0A6P2BMV7"/>
<dbReference type="PANTHER" id="PTHR44846">
    <property type="entry name" value="MANNOSYL-D-GLYCERATE TRANSPORT/METABOLISM SYSTEM REPRESSOR MNGR-RELATED"/>
    <property type="match status" value="1"/>
</dbReference>